<organism evidence="7 8">
    <name type="scientific">Nematocida ausubeli (strain ATCC PRA-371 / ERTm2)</name>
    <name type="common">Nematode killer fungus</name>
    <dbReference type="NCBI Taxonomy" id="1913371"/>
    <lineage>
        <taxon>Eukaryota</taxon>
        <taxon>Fungi</taxon>
        <taxon>Fungi incertae sedis</taxon>
        <taxon>Microsporidia</taxon>
        <taxon>Nematocida</taxon>
    </lineage>
</organism>
<dbReference type="RefSeq" id="XP_052904037.1">
    <property type="nucleotide sequence ID" value="XM_053049866.1"/>
</dbReference>
<dbReference type="EMBL" id="AKIJ01000005">
    <property type="protein sequence ID" value="KFG25482.1"/>
    <property type="molecule type" value="Genomic_DNA"/>
</dbReference>
<accession>A0A086J014</accession>
<evidence type="ECO:0000259" key="5">
    <source>
        <dbReference type="PROSITE" id="PS50827"/>
    </source>
</evidence>
<feature type="coiled-coil region" evidence="4">
    <location>
        <begin position="375"/>
        <end position="429"/>
    </location>
</feature>
<evidence type="ECO:0008006" key="9">
    <source>
        <dbReference type="Google" id="ProtNLM"/>
    </source>
</evidence>
<comment type="caution">
    <text evidence="7">The sequence shown here is derived from an EMBL/GenBank/DDBJ whole genome shotgun (WGS) entry which is preliminary data.</text>
</comment>
<reference evidence="7 8" key="1">
    <citation type="journal article" date="2014" name="Genome Announc.">
        <title>Genome Sequence of the Microsporidian Species Nematocida sp1 Strain ERTm6 (ATCC PRA-372).</title>
        <authorList>
            <person name="Bakowski M.A."/>
            <person name="Priest M."/>
            <person name="Young S."/>
            <person name="Cuomo C.A."/>
            <person name="Troemel E.R."/>
        </authorList>
    </citation>
    <scope>NUCLEOTIDE SEQUENCE [LARGE SCALE GENOMIC DNA]</scope>
    <source>
        <strain evidence="7 8">ERTm6</strain>
    </source>
</reference>
<keyword evidence="4" id="KW-0175">Coiled coil</keyword>
<dbReference type="HOGENOM" id="CLU_541937_0_0_1"/>
<name>A0A086J014_NEMA1</name>
<evidence type="ECO:0000256" key="1">
    <source>
        <dbReference type="ARBA" id="ARBA00004123"/>
    </source>
</evidence>
<feature type="domain" description="DDT" evidence="5">
    <location>
        <begin position="196"/>
        <end position="256"/>
    </location>
</feature>
<dbReference type="InterPro" id="IPR013136">
    <property type="entry name" value="WSTF_Acf1_Cbp146"/>
</dbReference>
<dbReference type="Proteomes" id="UP000054524">
    <property type="component" value="Unassembled WGS sequence"/>
</dbReference>
<evidence type="ECO:0000256" key="4">
    <source>
        <dbReference type="SAM" id="Coils"/>
    </source>
</evidence>
<dbReference type="PROSITE" id="PS51136">
    <property type="entry name" value="WAC"/>
    <property type="match status" value="1"/>
</dbReference>
<dbReference type="InterPro" id="IPR031511">
    <property type="entry name" value="DUF5097"/>
</dbReference>
<dbReference type="GeneID" id="77677230"/>
<sequence>MIESIALRKFAVSYFLVHPTKPLCNLVNRITTTIKNRFFVGEVVFLKNKELTGQIVQITKKGYIVEIYDDETGSTPQQEEVTSQDLLRKDSATKNEVLMFILSITKDTPLGRIVANNIIQDLGIFKGQKPSAKPTKKAIEMPKQEKPVWVNLSTQEKEKEKLKELSELEQIRLQSKVDQVLSMQNEKLTHPMITTHKLYKKVISVYNGLNIFSDFLKIKDMTLSEFIYALFAEKDTPRLVDIFSKLLKAVSHERRKSGKEGLKDMLHIASNVTYVSEPMQEILNMVAVTPGKDTGFTRIQWFAGDATQKNWQIYIKSFVYDIMSIYDITVKSNEFMPYTAVNNEQSIKSVGVDRLLMIMFLFETIILGIRFRTHYDALMEEYKEKDRERVLLAQELRRLKGEVLVNEEAEEVKRLIEDVEKKLLKFNADCRPEIVRSTISKYGPICFLVVGRELLYEYKEEFFAIKKDMLNSFISIFDSDKKKDAQFIDTIKKYLKVI</sequence>
<dbReference type="PROSITE" id="PS50827">
    <property type="entry name" value="DDT"/>
    <property type="match status" value="1"/>
</dbReference>
<comment type="subcellular location">
    <subcellularLocation>
        <location evidence="1 3">Nucleus</location>
    </subcellularLocation>
</comment>
<dbReference type="Pfam" id="PF02791">
    <property type="entry name" value="DDT"/>
    <property type="match status" value="1"/>
</dbReference>
<dbReference type="InterPro" id="IPR018501">
    <property type="entry name" value="DDT_dom"/>
</dbReference>
<dbReference type="GO" id="GO:0005634">
    <property type="term" value="C:nucleus"/>
    <property type="evidence" value="ECO:0007669"/>
    <property type="project" value="UniProtKB-SubCell"/>
</dbReference>
<evidence type="ECO:0000256" key="2">
    <source>
        <dbReference type="ARBA" id="ARBA00023242"/>
    </source>
</evidence>
<evidence type="ECO:0000256" key="3">
    <source>
        <dbReference type="PROSITE-ProRule" id="PRU00475"/>
    </source>
</evidence>
<keyword evidence="2 3" id="KW-0539">Nucleus</keyword>
<dbReference type="Pfam" id="PF17020">
    <property type="entry name" value="DUF5097"/>
    <property type="match status" value="1"/>
</dbReference>
<proteinExistence type="predicted"/>
<keyword evidence="8" id="KW-1185">Reference proteome</keyword>
<evidence type="ECO:0000313" key="7">
    <source>
        <dbReference type="EMBL" id="KFG25482.1"/>
    </source>
</evidence>
<protein>
    <recommendedName>
        <fullName evidence="9">DDT domain-containing protein</fullName>
    </recommendedName>
</protein>
<gene>
    <name evidence="7" type="ORF">NESG_02257</name>
</gene>
<evidence type="ECO:0000313" key="8">
    <source>
        <dbReference type="Proteomes" id="UP000054524"/>
    </source>
</evidence>
<feature type="domain" description="WAC" evidence="6">
    <location>
        <begin position="1"/>
        <end position="50"/>
    </location>
</feature>
<evidence type="ECO:0000259" key="6">
    <source>
        <dbReference type="PROSITE" id="PS51136"/>
    </source>
</evidence>
<dbReference type="AlphaFoldDB" id="A0A086J014"/>